<accession>A0ABD2CF74</accession>
<organism evidence="2 3">
    <name type="scientific">Vespula maculifrons</name>
    <name type="common">Eastern yellow jacket</name>
    <name type="synonym">Wasp</name>
    <dbReference type="NCBI Taxonomy" id="7453"/>
    <lineage>
        <taxon>Eukaryota</taxon>
        <taxon>Metazoa</taxon>
        <taxon>Ecdysozoa</taxon>
        <taxon>Arthropoda</taxon>
        <taxon>Hexapoda</taxon>
        <taxon>Insecta</taxon>
        <taxon>Pterygota</taxon>
        <taxon>Neoptera</taxon>
        <taxon>Endopterygota</taxon>
        <taxon>Hymenoptera</taxon>
        <taxon>Apocrita</taxon>
        <taxon>Aculeata</taxon>
        <taxon>Vespoidea</taxon>
        <taxon>Vespidae</taxon>
        <taxon>Vespinae</taxon>
        <taxon>Vespula</taxon>
    </lineage>
</organism>
<evidence type="ECO:0000256" key="1">
    <source>
        <dbReference type="SAM" id="MobiDB-lite"/>
    </source>
</evidence>
<evidence type="ECO:0000313" key="2">
    <source>
        <dbReference type="EMBL" id="KAL2743722.1"/>
    </source>
</evidence>
<protein>
    <recommendedName>
        <fullName evidence="4">Transposase</fullName>
    </recommendedName>
</protein>
<sequence length="229" mass="26552">MFHLKLLKSKLTFKSNDFDKITMTKLIKTWQNMLAKAFKQFDCFVDRFNIDPDHSIFNCKNKKVTRNLIRQFGKKSEWVANDINNKNIEYRFYMVDARLFKRTKEKIKVRKLNEKELAIKYRANERKDQEKNPACVDSVKIMNVSKHRRHVGKGNGKRESSTVRKHDNKQVSVDFNPCSKLLRLNWTFDPDGIPVDWVTDDGGSGSDGSDDGEEKAASLTGLDSRTKGV</sequence>
<evidence type="ECO:0000313" key="3">
    <source>
        <dbReference type="Proteomes" id="UP001607303"/>
    </source>
</evidence>
<dbReference type="EMBL" id="JAYRBN010000054">
    <property type="protein sequence ID" value="KAL2743722.1"/>
    <property type="molecule type" value="Genomic_DNA"/>
</dbReference>
<reference evidence="2 3" key="1">
    <citation type="journal article" date="2024" name="Ann. Entomol. Soc. Am.">
        <title>Genomic analyses of the southern and eastern yellowjacket wasps (Hymenoptera: Vespidae) reveal evolutionary signatures of social life.</title>
        <authorList>
            <person name="Catto M.A."/>
            <person name="Caine P.B."/>
            <person name="Orr S.E."/>
            <person name="Hunt B.G."/>
            <person name="Goodisman M.A.D."/>
        </authorList>
    </citation>
    <scope>NUCLEOTIDE SEQUENCE [LARGE SCALE GENOMIC DNA]</scope>
    <source>
        <strain evidence="2">232</strain>
        <tissue evidence="2">Head and thorax</tissue>
    </source>
</reference>
<dbReference type="AlphaFoldDB" id="A0ABD2CF74"/>
<keyword evidence="3" id="KW-1185">Reference proteome</keyword>
<evidence type="ECO:0008006" key="4">
    <source>
        <dbReference type="Google" id="ProtNLM"/>
    </source>
</evidence>
<comment type="caution">
    <text evidence="2">The sequence shown here is derived from an EMBL/GenBank/DDBJ whole genome shotgun (WGS) entry which is preliminary data.</text>
</comment>
<feature type="compositionally biased region" description="Basic and acidic residues" evidence="1">
    <location>
        <begin position="156"/>
        <end position="168"/>
    </location>
</feature>
<name>A0ABD2CF74_VESMC</name>
<feature type="region of interest" description="Disordered" evidence="1">
    <location>
        <begin position="193"/>
        <end position="229"/>
    </location>
</feature>
<proteinExistence type="predicted"/>
<gene>
    <name evidence="2" type="ORF">V1477_007980</name>
</gene>
<feature type="region of interest" description="Disordered" evidence="1">
    <location>
        <begin position="147"/>
        <end position="168"/>
    </location>
</feature>
<dbReference type="Proteomes" id="UP001607303">
    <property type="component" value="Unassembled WGS sequence"/>
</dbReference>